<proteinExistence type="predicted"/>
<sequence>MVHFPHVNANHVLTPSRQARLPILNGQRVYAILCPRHLDRGIHIALEPKCDRTCKAFDWAPDNYAEIAPQLLPPVPHPVFGPLPPAPPPFRPAQDPVRVNAFFDYHFDADPFQIHFPSSSPPDRARNTSSPVPSSSNALASTGFPHAPSLGQQTVLHNGPHSSTQVPSSSWTTALPPPPAPPSSLPLLTATSGGCTAVYAHRSTTQQKEIDRRTKRATNFIPMSPPALSLPSIPSSVGTLATLIGADLPSRPASTATSSSSSQPAPTATSSSSTSTAQHRYAESLDPTWAAWRGERMCTREKAFQEHEAQRAKNVVDMVNFNVIVWTVQDESFIELERQVARRLSRSWSFGEDPMLCKIVGLNKATKCIYKYTKDREGNCRWTTVEFTHAFPVNDNGYYLFACYNLDTASLVNFRQVASLVAPPSRNLMNRRPPRHTVEVVVPTLELALKRTYRHVPTPESPVAKRLKPDQAPTGSPEKPIDVDLEPDSTSTENADPDRSVASVDGIAADAILEPAPNASNRLWPHQYSVHDVIKGFRYIDSTLGRLPDKFRNTFGTQFVKATYHTYRNAWNNLDDERRKEILALPDNGDALFHKLASVLYAFNLIVDISN</sequence>
<keyword evidence="3" id="KW-1185">Reference proteome</keyword>
<feature type="compositionally biased region" description="Polar residues" evidence="1">
    <location>
        <begin position="150"/>
        <end position="166"/>
    </location>
</feature>
<feature type="region of interest" description="Disordered" evidence="1">
    <location>
        <begin position="250"/>
        <end position="280"/>
    </location>
</feature>
<evidence type="ECO:0000313" key="3">
    <source>
        <dbReference type="Proteomes" id="UP000054248"/>
    </source>
</evidence>
<feature type="compositionally biased region" description="Polar residues" evidence="1">
    <location>
        <begin position="127"/>
        <end position="140"/>
    </location>
</feature>
<dbReference type="EMBL" id="KN823647">
    <property type="protein sequence ID" value="KIO16180.1"/>
    <property type="molecule type" value="Genomic_DNA"/>
</dbReference>
<organism evidence="2 3">
    <name type="scientific">Tulasnella calospora MUT 4182</name>
    <dbReference type="NCBI Taxonomy" id="1051891"/>
    <lineage>
        <taxon>Eukaryota</taxon>
        <taxon>Fungi</taxon>
        <taxon>Dikarya</taxon>
        <taxon>Basidiomycota</taxon>
        <taxon>Agaricomycotina</taxon>
        <taxon>Agaricomycetes</taxon>
        <taxon>Cantharellales</taxon>
        <taxon>Tulasnellaceae</taxon>
        <taxon>Tulasnella</taxon>
    </lineage>
</organism>
<dbReference type="AlphaFoldDB" id="A0A0C3PNZ9"/>
<name>A0A0C3PNZ9_9AGAM</name>
<dbReference type="OrthoDB" id="3256976at2759"/>
<reference evidence="3" key="2">
    <citation type="submission" date="2015-01" db="EMBL/GenBank/DDBJ databases">
        <title>Evolutionary Origins and Diversification of the Mycorrhizal Mutualists.</title>
        <authorList>
            <consortium name="DOE Joint Genome Institute"/>
            <consortium name="Mycorrhizal Genomics Consortium"/>
            <person name="Kohler A."/>
            <person name="Kuo A."/>
            <person name="Nagy L.G."/>
            <person name="Floudas D."/>
            <person name="Copeland A."/>
            <person name="Barry K.W."/>
            <person name="Cichocki N."/>
            <person name="Veneault-Fourrey C."/>
            <person name="LaButti K."/>
            <person name="Lindquist E.A."/>
            <person name="Lipzen A."/>
            <person name="Lundell T."/>
            <person name="Morin E."/>
            <person name="Murat C."/>
            <person name="Riley R."/>
            <person name="Ohm R."/>
            <person name="Sun H."/>
            <person name="Tunlid A."/>
            <person name="Henrissat B."/>
            <person name="Grigoriev I.V."/>
            <person name="Hibbett D.S."/>
            <person name="Martin F."/>
        </authorList>
    </citation>
    <scope>NUCLEOTIDE SEQUENCE [LARGE SCALE GENOMIC DNA]</scope>
    <source>
        <strain evidence="3">MUT 4182</strain>
    </source>
</reference>
<reference evidence="2 3" key="1">
    <citation type="submission" date="2014-04" db="EMBL/GenBank/DDBJ databases">
        <authorList>
            <consortium name="DOE Joint Genome Institute"/>
            <person name="Kuo A."/>
            <person name="Girlanda M."/>
            <person name="Perotto S."/>
            <person name="Kohler A."/>
            <person name="Nagy L.G."/>
            <person name="Floudas D."/>
            <person name="Copeland A."/>
            <person name="Barry K.W."/>
            <person name="Cichocki N."/>
            <person name="Veneault-Fourrey C."/>
            <person name="LaButti K."/>
            <person name="Lindquist E.A."/>
            <person name="Lipzen A."/>
            <person name="Lundell T."/>
            <person name="Morin E."/>
            <person name="Murat C."/>
            <person name="Sun H."/>
            <person name="Tunlid A."/>
            <person name="Henrissat B."/>
            <person name="Grigoriev I.V."/>
            <person name="Hibbett D.S."/>
            <person name="Martin F."/>
            <person name="Nordberg H.P."/>
            <person name="Cantor M.N."/>
            <person name="Hua S.X."/>
        </authorList>
    </citation>
    <scope>NUCLEOTIDE SEQUENCE [LARGE SCALE GENOMIC DNA]</scope>
    <source>
        <strain evidence="2 3">MUT 4182</strain>
    </source>
</reference>
<gene>
    <name evidence="2" type="ORF">M407DRAFT_12951</name>
</gene>
<accession>A0A0C3PNZ9</accession>
<protein>
    <submittedName>
        <fullName evidence="2">Uncharacterized protein</fullName>
    </submittedName>
</protein>
<dbReference type="HOGENOM" id="CLU_447030_0_0_1"/>
<evidence type="ECO:0000313" key="2">
    <source>
        <dbReference type="EMBL" id="KIO16180.1"/>
    </source>
</evidence>
<feature type="region of interest" description="Disordered" evidence="1">
    <location>
        <begin position="114"/>
        <end position="188"/>
    </location>
</feature>
<feature type="compositionally biased region" description="Pro residues" evidence="1">
    <location>
        <begin position="175"/>
        <end position="184"/>
    </location>
</feature>
<dbReference type="Proteomes" id="UP000054248">
    <property type="component" value="Unassembled WGS sequence"/>
</dbReference>
<feature type="region of interest" description="Disordered" evidence="1">
    <location>
        <begin position="458"/>
        <end position="499"/>
    </location>
</feature>
<evidence type="ECO:0000256" key="1">
    <source>
        <dbReference type="SAM" id="MobiDB-lite"/>
    </source>
</evidence>
<feature type="compositionally biased region" description="Low complexity" evidence="1">
    <location>
        <begin position="250"/>
        <end position="277"/>
    </location>
</feature>